<dbReference type="AlphaFoldDB" id="A0A9N9HCE1"/>
<comment type="caution">
    <text evidence="2">The sequence shown here is derived from an EMBL/GenBank/DDBJ whole genome shotgun (WGS) entry which is preliminary data.</text>
</comment>
<evidence type="ECO:0000313" key="3">
    <source>
        <dbReference type="Proteomes" id="UP000789342"/>
    </source>
</evidence>
<feature type="non-terminal residue" evidence="2">
    <location>
        <position position="246"/>
    </location>
</feature>
<dbReference type="OrthoDB" id="3444765at2759"/>
<keyword evidence="1" id="KW-1133">Transmembrane helix</keyword>
<gene>
    <name evidence="2" type="ORF">AMORRO_LOCUS10498</name>
</gene>
<accession>A0A9N9HCE1</accession>
<protein>
    <submittedName>
        <fullName evidence="2">15351_t:CDS:1</fullName>
    </submittedName>
</protein>
<feature type="transmembrane region" description="Helical" evidence="1">
    <location>
        <begin position="32"/>
        <end position="52"/>
    </location>
</feature>
<keyword evidence="1" id="KW-0812">Transmembrane</keyword>
<evidence type="ECO:0000313" key="2">
    <source>
        <dbReference type="EMBL" id="CAG8663273.1"/>
    </source>
</evidence>
<name>A0A9N9HCE1_9GLOM</name>
<reference evidence="2" key="1">
    <citation type="submission" date="2021-06" db="EMBL/GenBank/DDBJ databases">
        <authorList>
            <person name="Kallberg Y."/>
            <person name="Tangrot J."/>
            <person name="Rosling A."/>
        </authorList>
    </citation>
    <scope>NUCLEOTIDE SEQUENCE</scope>
    <source>
        <strain evidence="2">CL551</strain>
    </source>
</reference>
<proteinExistence type="predicted"/>
<keyword evidence="1" id="KW-0472">Membrane</keyword>
<dbReference type="EMBL" id="CAJVPV010011668">
    <property type="protein sequence ID" value="CAG8663273.1"/>
    <property type="molecule type" value="Genomic_DNA"/>
</dbReference>
<organism evidence="2 3">
    <name type="scientific">Acaulospora morrowiae</name>
    <dbReference type="NCBI Taxonomy" id="94023"/>
    <lineage>
        <taxon>Eukaryota</taxon>
        <taxon>Fungi</taxon>
        <taxon>Fungi incertae sedis</taxon>
        <taxon>Mucoromycota</taxon>
        <taxon>Glomeromycotina</taxon>
        <taxon>Glomeromycetes</taxon>
        <taxon>Diversisporales</taxon>
        <taxon>Acaulosporaceae</taxon>
        <taxon>Acaulospora</taxon>
    </lineage>
</organism>
<evidence type="ECO:0000256" key="1">
    <source>
        <dbReference type="SAM" id="Phobius"/>
    </source>
</evidence>
<dbReference type="Proteomes" id="UP000789342">
    <property type="component" value="Unassembled WGS sequence"/>
</dbReference>
<sequence>PASDPFWVVLSCNLKEKLPASSHMLVSKIKSVIQYITTWITVVILVPAAAVIPAPIAYIKVIAVIKLVVEFRDLSVSRASLITVMINRDSWGESICQGLIKNESWGSKTIRYRLFGFRGGMVARLKLKGIGGRAPPGLFLDSMGSGAWPFLVGGSLFREGRNFLEGLSAFSRWKFEAITGIPSKRESSTHVDYVPALCTHRPSLLPIEWLSETLESGFRNRQRILSSEKFVKLGHLEEVKVVTRFP</sequence>
<keyword evidence="3" id="KW-1185">Reference proteome</keyword>